<dbReference type="Gene3D" id="1.20.1250.20">
    <property type="entry name" value="MFS general substrate transporter like domains"/>
    <property type="match status" value="2"/>
</dbReference>
<comment type="caution">
    <text evidence="10">The sequence shown here is derived from an EMBL/GenBank/DDBJ whole genome shotgun (WGS) entry which is preliminary data.</text>
</comment>
<feature type="transmembrane region" description="Helical" evidence="8">
    <location>
        <begin position="314"/>
        <end position="331"/>
    </location>
</feature>
<evidence type="ECO:0000256" key="1">
    <source>
        <dbReference type="ARBA" id="ARBA00004651"/>
    </source>
</evidence>
<gene>
    <name evidence="10" type="ORF">GCM10009676_38690</name>
</gene>
<comment type="subcellular location">
    <subcellularLocation>
        <location evidence="1">Cell membrane</location>
        <topology evidence="1">Multi-pass membrane protein</topology>
    </subcellularLocation>
</comment>
<accession>A0ABP4H711</accession>
<keyword evidence="2" id="KW-0813">Transport</keyword>
<dbReference type="SUPFAM" id="SSF103473">
    <property type="entry name" value="MFS general substrate transporter"/>
    <property type="match status" value="1"/>
</dbReference>
<dbReference type="PROSITE" id="PS50850">
    <property type="entry name" value="MFS"/>
    <property type="match status" value="1"/>
</dbReference>
<feature type="compositionally biased region" description="Gly residues" evidence="7">
    <location>
        <begin position="475"/>
        <end position="484"/>
    </location>
</feature>
<dbReference type="CDD" id="cd17369">
    <property type="entry name" value="MFS_ShiA_like"/>
    <property type="match status" value="1"/>
</dbReference>
<feature type="region of interest" description="Disordered" evidence="7">
    <location>
        <begin position="443"/>
        <end position="484"/>
    </location>
</feature>
<sequence>MSTSTPSARSGPTPAELFRVRLASGIGSTIEWYLSFAYISAAGLIFSTQYFGALGPNALIVSLGSVAASFIASPLGGIIAGHFGDRYGRKATLIGTLALMGLASLGMGVLPTYDQIGVAAPLLLVIFRFMQGLSTGGEWGGAALMSIEYAPARRRGFYGVFSQIGTPAGLVLSTGVFFLVQLLTTPEQFAAWGWRVPFFISVLLVVIGLKIRTSISESPAFTEFKESSSELRVPLKDALQRYWWQMILAAGSFVANILAGYLLIGYLLSYTSNSLNMDSGVTLFVLMLAALIWIGATVLGGFWSDRLGRRRMMAIGYVLMGLWIVPMFMLVDTRSIIAFAGGVFVLAVALGLSYGPQSAMFAELFPTRLRYTAASLPYAVGGIVGGGFAPAIAEWLLQTTGTSLSIGGYVIAFVLISLSSLLLLRDSYFTGFPDNSFKGVTSPAEVEQHAGEGGAGHVFRTDAGNDSVEPSGEGAATGGEGRRS</sequence>
<dbReference type="PANTHER" id="PTHR43045">
    <property type="entry name" value="SHIKIMATE TRANSPORTER"/>
    <property type="match status" value="1"/>
</dbReference>
<evidence type="ECO:0000313" key="11">
    <source>
        <dbReference type="Proteomes" id="UP001500653"/>
    </source>
</evidence>
<protein>
    <submittedName>
        <fullName evidence="10">MFS transporter</fullName>
    </submittedName>
</protein>
<dbReference type="InterPro" id="IPR036259">
    <property type="entry name" value="MFS_trans_sf"/>
</dbReference>
<feature type="transmembrane region" description="Helical" evidence="8">
    <location>
        <begin position="192"/>
        <end position="209"/>
    </location>
</feature>
<dbReference type="InterPro" id="IPR005829">
    <property type="entry name" value="Sugar_transporter_CS"/>
</dbReference>
<evidence type="ECO:0000256" key="4">
    <source>
        <dbReference type="ARBA" id="ARBA00022692"/>
    </source>
</evidence>
<feature type="transmembrane region" description="Helical" evidence="8">
    <location>
        <begin position="280"/>
        <end position="302"/>
    </location>
</feature>
<feature type="transmembrane region" description="Helical" evidence="8">
    <location>
        <begin position="32"/>
        <end position="52"/>
    </location>
</feature>
<keyword evidence="4 8" id="KW-0812">Transmembrane</keyword>
<proteinExistence type="predicted"/>
<feature type="transmembrane region" description="Helical" evidence="8">
    <location>
        <begin position="242"/>
        <end position="268"/>
    </location>
</feature>
<dbReference type="EMBL" id="BAAALN010000016">
    <property type="protein sequence ID" value="GAA1248615.1"/>
    <property type="molecule type" value="Genomic_DNA"/>
</dbReference>
<feature type="transmembrane region" description="Helical" evidence="8">
    <location>
        <begin position="376"/>
        <end position="397"/>
    </location>
</feature>
<feature type="transmembrane region" description="Helical" evidence="8">
    <location>
        <begin position="403"/>
        <end position="424"/>
    </location>
</feature>
<feature type="transmembrane region" description="Helical" evidence="8">
    <location>
        <begin position="58"/>
        <end position="79"/>
    </location>
</feature>
<feature type="transmembrane region" description="Helical" evidence="8">
    <location>
        <begin position="157"/>
        <end position="180"/>
    </location>
</feature>
<evidence type="ECO:0000256" key="3">
    <source>
        <dbReference type="ARBA" id="ARBA00022475"/>
    </source>
</evidence>
<evidence type="ECO:0000259" key="9">
    <source>
        <dbReference type="PROSITE" id="PS50850"/>
    </source>
</evidence>
<dbReference type="InterPro" id="IPR020846">
    <property type="entry name" value="MFS_dom"/>
</dbReference>
<feature type="transmembrane region" description="Helical" evidence="8">
    <location>
        <begin position="337"/>
        <end position="355"/>
    </location>
</feature>
<keyword evidence="6 8" id="KW-0472">Membrane</keyword>
<evidence type="ECO:0000256" key="7">
    <source>
        <dbReference type="SAM" id="MobiDB-lite"/>
    </source>
</evidence>
<feature type="transmembrane region" description="Helical" evidence="8">
    <location>
        <begin position="91"/>
        <end position="110"/>
    </location>
</feature>
<keyword evidence="11" id="KW-1185">Reference proteome</keyword>
<evidence type="ECO:0000256" key="6">
    <source>
        <dbReference type="ARBA" id="ARBA00023136"/>
    </source>
</evidence>
<name>A0ABP4H711_9PSEU</name>
<feature type="domain" description="Major facilitator superfamily (MFS) profile" evidence="9">
    <location>
        <begin position="20"/>
        <end position="428"/>
    </location>
</feature>
<organism evidence="10 11">
    <name type="scientific">Prauserella halophila</name>
    <dbReference type="NCBI Taxonomy" id="185641"/>
    <lineage>
        <taxon>Bacteria</taxon>
        <taxon>Bacillati</taxon>
        <taxon>Actinomycetota</taxon>
        <taxon>Actinomycetes</taxon>
        <taxon>Pseudonocardiales</taxon>
        <taxon>Pseudonocardiaceae</taxon>
        <taxon>Prauserella</taxon>
    </lineage>
</organism>
<dbReference type="InterPro" id="IPR011701">
    <property type="entry name" value="MFS"/>
</dbReference>
<dbReference type="RefSeq" id="WP_253865763.1">
    <property type="nucleotide sequence ID" value="NZ_BAAALN010000016.1"/>
</dbReference>
<dbReference type="Proteomes" id="UP001500653">
    <property type="component" value="Unassembled WGS sequence"/>
</dbReference>
<reference evidence="11" key="1">
    <citation type="journal article" date="2019" name="Int. J. Syst. Evol. Microbiol.">
        <title>The Global Catalogue of Microorganisms (GCM) 10K type strain sequencing project: providing services to taxonomists for standard genome sequencing and annotation.</title>
        <authorList>
            <consortium name="The Broad Institute Genomics Platform"/>
            <consortium name="The Broad Institute Genome Sequencing Center for Infectious Disease"/>
            <person name="Wu L."/>
            <person name="Ma J."/>
        </authorList>
    </citation>
    <scope>NUCLEOTIDE SEQUENCE [LARGE SCALE GENOMIC DNA]</scope>
    <source>
        <strain evidence="11">JCM 13023</strain>
    </source>
</reference>
<feature type="transmembrane region" description="Helical" evidence="8">
    <location>
        <begin position="116"/>
        <end position="136"/>
    </location>
</feature>
<dbReference type="PROSITE" id="PS00216">
    <property type="entry name" value="SUGAR_TRANSPORT_1"/>
    <property type="match status" value="1"/>
</dbReference>
<dbReference type="PANTHER" id="PTHR43045:SF1">
    <property type="entry name" value="SHIKIMATE TRANSPORTER"/>
    <property type="match status" value="1"/>
</dbReference>
<evidence type="ECO:0000256" key="8">
    <source>
        <dbReference type="SAM" id="Phobius"/>
    </source>
</evidence>
<dbReference type="Pfam" id="PF07690">
    <property type="entry name" value="MFS_1"/>
    <property type="match status" value="1"/>
</dbReference>
<evidence type="ECO:0000313" key="10">
    <source>
        <dbReference type="EMBL" id="GAA1248615.1"/>
    </source>
</evidence>
<keyword evidence="5 8" id="KW-1133">Transmembrane helix</keyword>
<keyword evidence="3" id="KW-1003">Cell membrane</keyword>
<evidence type="ECO:0000256" key="5">
    <source>
        <dbReference type="ARBA" id="ARBA00022989"/>
    </source>
</evidence>
<evidence type="ECO:0000256" key="2">
    <source>
        <dbReference type="ARBA" id="ARBA00022448"/>
    </source>
</evidence>